<proteinExistence type="inferred from homology"/>
<evidence type="ECO:0000256" key="4">
    <source>
        <dbReference type="ARBA" id="ARBA00022729"/>
    </source>
</evidence>
<dbReference type="SUPFAM" id="SSF53254">
    <property type="entry name" value="Phosphoglycerate mutase-like"/>
    <property type="match status" value="1"/>
</dbReference>
<accession>A0A7R9IMJ0</accession>
<gene>
    <name evidence="8" type="ORF">TTEB3V08_LOCUS9068</name>
</gene>
<dbReference type="GO" id="GO:0003993">
    <property type="term" value="F:acid phosphatase activity"/>
    <property type="evidence" value="ECO:0007669"/>
    <property type="project" value="UniProtKB-EC"/>
</dbReference>
<dbReference type="AlphaFoldDB" id="A0A7R9IMJ0"/>
<evidence type="ECO:0000256" key="7">
    <source>
        <dbReference type="ARBA" id="ARBA00023180"/>
    </source>
</evidence>
<dbReference type="InterPro" id="IPR050645">
    <property type="entry name" value="Histidine_acid_phosphatase"/>
</dbReference>
<reference evidence="8" key="1">
    <citation type="submission" date="2020-11" db="EMBL/GenBank/DDBJ databases">
        <authorList>
            <person name="Tran Van P."/>
        </authorList>
    </citation>
    <scope>NUCLEOTIDE SEQUENCE</scope>
</reference>
<dbReference type="EC" id="3.1.3.2" evidence="3"/>
<evidence type="ECO:0000256" key="5">
    <source>
        <dbReference type="ARBA" id="ARBA00022801"/>
    </source>
</evidence>
<evidence type="ECO:0000256" key="1">
    <source>
        <dbReference type="ARBA" id="ARBA00000032"/>
    </source>
</evidence>
<dbReference type="InterPro" id="IPR029033">
    <property type="entry name" value="His_PPase_superfam"/>
</dbReference>
<name>A0A7R9IMJ0_9NEOP</name>
<keyword evidence="6" id="KW-1015">Disulfide bond</keyword>
<keyword evidence="7" id="KW-0325">Glycoprotein</keyword>
<dbReference type="PANTHER" id="PTHR11567">
    <property type="entry name" value="ACID PHOSPHATASE-RELATED"/>
    <property type="match status" value="1"/>
</dbReference>
<dbReference type="Pfam" id="PF00328">
    <property type="entry name" value="His_Phos_2"/>
    <property type="match status" value="1"/>
</dbReference>
<evidence type="ECO:0000256" key="3">
    <source>
        <dbReference type="ARBA" id="ARBA00012646"/>
    </source>
</evidence>
<comment type="similarity">
    <text evidence="2">Belongs to the histidine acid phosphatase family.</text>
</comment>
<comment type="catalytic activity">
    <reaction evidence="1">
        <text>a phosphate monoester + H2O = an alcohol + phosphate</text>
        <dbReference type="Rhea" id="RHEA:15017"/>
        <dbReference type="ChEBI" id="CHEBI:15377"/>
        <dbReference type="ChEBI" id="CHEBI:30879"/>
        <dbReference type="ChEBI" id="CHEBI:43474"/>
        <dbReference type="ChEBI" id="CHEBI:67140"/>
        <dbReference type="EC" id="3.1.3.2"/>
    </reaction>
</comment>
<dbReference type="Gene3D" id="3.40.50.1240">
    <property type="entry name" value="Phosphoglycerate mutase-like"/>
    <property type="match status" value="1"/>
</dbReference>
<keyword evidence="4" id="KW-0732">Signal</keyword>
<evidence type="ECO:0000256" key="2">
    <source>
        <dbReference type="ARBA" id="ARBA00005375"/>
    </source>
</evidence>
<keyword evidence="5" id="KW-0378">Hydrolase</keyword>
<sequence>MFHHNTQKLLDRGAEDTRKLHVYYNQREAGKSYPYTAPTLCPMCGPLVGDIAQHMADKRTGALAANQKLFLYSAHDLTIVNVWRALGMTEMLKPESGAALIFELHLVGTNKEFQIEVSGTKTAQAERPTSEYSSSMASLVLTDSSQLTDDGFEKLSDQIMYPYAGPYDLQKTCVFYLNNTSTLEPHPLTIEECGTPCFLDTFINLTIPVIPTDWEKECQLNLTFEIT</sequence>
<organism evidence="8">
    <name type="scientific">Timema tahoe</name>
    <dbReference type="NCBI Taxonomy" id="61484"/>
    <lineage>
        <taxon>Eukaryota</taxon>
        <taxon>Metazoa</taxon>
        <taxon>Ecdysozoa</taxon>
        <taxon>Arthropoda</taxon>
        <taxon>Hexapoda</taxon>
        <taxon>Insecta</taxon>
        <taxon>Pterygota</taxon>
        <taxon>Neoptera</taxon>
        <taxon>Polyneoptera</taxon>
        <taxon>Phasmatodea</taxon>
        <taxon>Timematodea</taxon>
        <taxon>Timematoidea</taxon>
        <taxon>Timematidae</taxon>
        <taxon>Timema</taxon>
    </lineage>
</organism>
<dbReference type="PANTHER" id="PTHR11567:SF211">
    <property type="entry name" value="PROSTATIC ACID PHOSPHATASE"/>
    <property type="match status" value="1"/>
</dbReference>
<evidence type="ECO:0000313" key="8">
    <source>
        <dbReference type="EMBL" id="CAD7461155.1"/>
    </source>
</evidence>
<protein>
    <recommendedName>
        <fullName evidence="3">acid phosphatase</fullName>
        <ecNumber evidence="3">3.1.3.2</ecNumber>
    </recommendedName>
</protein>
<dbReference type="EMBL" id="OE004423">
    <property type="protein sequence ID" value="CAD7461155.1"/>
    <property type="molecule type" value="Genomic_DNA"/>
</dbReference>
<dbReference type="InterPro" id="IPR000560">
    <property type="entry name" value="His_Pase_clade-2"/>
</dbReference>
<evidence type="ECO:0000256" key="6">
    <source>
        <dbReference type="ARBA" id="ARBA00023157"/>
    </source>
</evidence>